<dbReference type="Proteomes" id="UP000199607">
    <property type="component" value="Unassembled WGS sequence"/>
</dbReference>
<dbReference type="AlphaFoldDB" id="A0A1I4HHN0"/>
<feature type="transmembrane region" description="Helical" evidence="1">
    <location>
        <begin position="12"/>
        <end position="31"/>
    </location>
</feature>
<reference evidence="3" key="1">
    <citation type="submission" date="2016-10" db="EMBL/GenBank/DDBJ databases">
        <authorList>
            <person name="Varghese N."/>
            <person name="Submissions S."/>
        </authorList>
    </citation>
    <scope>NUCLEOTIDE SEQUENCE [LARGE SCALE GENOMIC DNA]</scope>
    <source>
        <strain evidence="3">CGMCC 1.7738</strain>
    </source>
</reference>
<accession>A0A1I4HHN0</accession>
<organism evidence="2 3">
    <name type="scientific">Halogranum rubrum</name>
    <dbReference type="NCBI Taxonomy" id="553466"/>
    <lineage>
        <taxon>Archaea</taxon>
        <taxon>Methanobacteriati</taxon>
        <taxon>Methanobacteriota</taxon>
        <taxon>Stenosarchaea group</taxon>
        <taxon>Halobacteria</taxon>
        <taxon>Halobacteriales</taxon>
        <taxon>Haloferacaceae</taxon>
    </lineage>
</organism>
<evidence type="ECO:0000313" key="3">
    <source>
        <dbReference type="Proteomes" id="UP000199607"/>
    </source>
</evidence>
<evidence type="ECO:0000256" key="1">
    <source>
        <dbReference type="SAM" id="Phobius"/>
    </source>
</evidence>
<dbReference type="EMBL" id="FOTC01000005">
    <property type="protein sequence ID" value="SFL41260.1"/>
    <property type="molecule type" value="Genomic_DNA"/>
</dbReference>
<protein>
    <submittedName>
        <fullName evidence="2">Uncharacterized protein</fullName>
    </submittedName>
</protein>
<keyword evidence="1" id="KW-0472">Membrane</keyword>
<evidence type="ECO:0000313" key="2">
    <source>
        <dbReference type="EMBL" id="SFL41260.1"/>
    </source>
</evidence>
<feature type="transmembrane region" description="Helical" evidence="1">
    <location>
        <begin position="43"/>
        <end position="62"/>
    </location>
</feature>
<name>A0A1I4HHN0_9EURY</name>
<proteinExistence type="predicted"/>
<sequence length="68" mass="6945">MVSLPNRRSLGILVAAIVAGYIVGLAIIALVQSPAASLDTATSPVYLIAVTIGTVAFTQSFLKTRTAA</sequence>
<keyword evidence="3" id="KW-1185">Reference proteome</keyword>
<keyword evidence="1" id="KW-0812">Transmembrane</keyword>
<gene>
    <name evidence="2" type="ORF">SAMN04487950_3712</name>
</gene>
<keyword evidence="1" id="KW-1133">Transmembrane helix</keyword>